<feature type="region of interest" description="Disordered" evidence="2">
    <location>
        <begin position="410"/>
        <end position="437"/>
    </location>
</feature>
<name>N1PRL4_DOTSN</name>
<dbReference type="OrthoDB" id="10612752at2759"/>
<reference evidence="5" key="1">
    <citation type="journal article" date="2012" name="PLoS Genet.">
        <title>The genomes of the fungal plant pathogens Cladosporium fulvum and Dothistroma septosporum reveal adaptation to different hosts and lifestyles but also signatures of common ancestry.</title>
        <authorList>
            <person name="de Wit P.J.G.M."/>
            <person name="van der Burgt A."/>
            <person name="Oekmen B."/>
            <person name="Stergiopoulos I."/>
            <person name="Abd-Elsalam K.A."/>
            <person name="Aerts A.L."/>
            <person name="Bahkali A.H."/>
            <person name="Beenen H.G."/>
            <person name="Chettri P."/>
            <person name="Cox M.P."/>
            <person name="Datema E."/>
            <person name="de Vries R.P."/>
            <person name="Dhillon B."/>
            <person name="Ganley A.R."/>
            <person name="Griffiths S.A."/>
            <person name="Guo Y."/>
            <person name="Hamelin R.C."/>
            <person name="Henrissat B."/>
            <person name="Kabir M.S."/>
            <person name="Jashni M.K."/>
            <person name="Kema G."/>
            <person name="Klaubauf S."/>
            <person name="Lapidus A."/>
            <person name="Levasseur A."/>
            <person name="Lindquist E."/>
            <person name="Mehrabi R."/>
            <person name="Ohm R.A."/>
            <person name="Owen T.J."/>
            <person name="Salamov A."/>
            <person name="Schwelm A."/>
            <person name="Schijlen E."/>
            <person name="Sun H."/>
            <person name="van den Burg H.A."/>
            <person name="van Ham R.C.H.J."/>
            <person name="Zhang S."/>
            <person name="Goodwin S.B."/>
            <person name="Grigoriev I.V."/>
            <person name="Collemare J."/>
            <person name="Bradshaw R.E."/>
        </authorList>
    </citation>
    <scope>NUCLEOTIDE SEQUENCE [LARGE SCALE GENOMIC DNA]</scope>
    <source>
        <strain evidence="5">NZE10 / CBS 128990</strain>
    </source>
</reference>
<gene>
    <name evidence="4" type="ORF">DOTSEDRAFT_71320</name>
</gene>
<dbReference type="EMBL" id="KB446538">
    <property type="protein sequence ID" value="EME45573.1"/>
    <property type="molecule type" value="Genomic_DNA"/>
</dbReference>
<keyword evidence="3" id="KW-0812">Transmembrane</keyword>
<keyword evidence="5" id="KW-1185">Reference proteome</keyword>
<dbReference type="Proteomes" id="UP000016933">
    <property type="component" value="Unassembled WGS sequence"/>
</dbReference>
<evidence type="ECO:0000256" key="3">
    <source>
        <dbReference type="SAM" id="Phobius"/>
    </source>
</evidence>
<keyword evidence="3" id="KW-1133">Transmembrane helix</keyword>
<feature type="coiled-coil region" evidence="1">
    <location>
        <begin position="472"/>
        <end position="520"/>
    </location>
</feature>
<sequence>MSVPRTLEEWRTRANKAEEEATDLHNLVADRDTKIAELEEELSTTERALRANTANITTLQTNESQAGTAITAVETELAQAQQQIAQLKEARKQASKDEKTKIEQAQNLTNSAFSDVTALEAKVETLEKERDEAVATSAAHDEFLKLSQERFAQHAIDDPSELLELIIAEVAPVLREQDLDVNPQNILGQFLRSQHANDVDRCESDLSSDQQALHRKDSHHLSNARKVSLHHELADVAPEEVEDHPETAYLFRDTGDELYPAGEEFGETPLTNTSDSHMSVPQQSAPLATEMSSRDYKLEQVEIKHSVLMHAHAELMKKHAQLGLDHASLSKAHGKLIKDNADLTKAHEKLQTEEVGRNEVQAETMKRSGQIARDFRAAKERHAETESTMRTLTANLEAKIKTLEGDVERLEEKNAQTEKKLQDMEKKRDDTQEERDELFQRKATKAQITTADHYMAEIDLLRKDKAEAIEVLKGKDAEIAKVRREVMLLKQQRDHLDFLTNNLSNDKEALAESVEEQKNANRIKFDALNMETVALRKRNTALTKKLDATTATTKHGAITESHPDKASFWQNLTQLPWWMKAIFLLLMSLYACLFFAAYRERKKWLDANDLSWEVTPYDLGRGYSYGTGYNYDYGGGYSTNSFVRWVADDVLKLTRAPYG</sequence>
<evidence type="ECO:0000256" key="1">
    <source>
        <dbReference type="SAM" id="Coils"/>
    </source>
</evidence>
<dbReference type="OMA" id="DANDLSW"/>
<dbReference type="STRING" id="675120.N1PRL4"/>
<protein>
    <submittedName>
        <fullName evidence="4">Uncharacterized protein</fullName>
    </submittedName>
</protein>
<feature type="transmembrane region" description="Helical" evidence="3">
    <location>
        <begin position="577"/>
        <end position="598"/>
    </location>
</feature>
<reference evidence="4 5" key="2">
    <citation type="journal article" date="2012" name="PLoS Pathog.">
        <title>Diverse lifestyles and strategies of plant pathogenesis encoded in the genomes of eighteen Dothideomycetes fungi.</title>
        <authorList>
            <person name="Ohm R.A."/>
            <person name="Feau N."/>
            <person name="Henrissat B."/>
            <person name="Schoch C.L."/>
            <person name="Horwitz B.A."/>
            <person name="Barry K.W."/>
            <person name="Condon B.J."/>
            <person name="Copeland A.C."/>
            <person name="Dhillon B."/>
            <person name="Glaser F."/>
            <person name="Hesse C.N."/>
            <person name="Kosti I."/>
            <person name="LaButti K."/>
            <person name="Lindquist E.A."/>
            <person name="Lucas S."/>
            <person name="Salamov A.A."/>
            <person name="Bradshaw R.E."/>
            <person name="Ciuffetti L."/>
            <person name="Hamelin R.C."/>
            <person name="Kema G.H.J."/>
            <person name="Lawrence C."/>
            <person name="Scott J.A."/>
            <person name="Spatafora J.W."/>
            <person name="Turgeon B.G."/>
            <person name="de Wit P.J.G.M."/>
            <person name="Zhong S."/>
            <person name="Goodwin S.B."/>
            <person name="Grigoriev I.V."/>
        </authorList>
    </citation>
    <scope>NUCLEOTIDE SEQUENCE [LARGE SCALE GENOMIC DNA]</scope>
    <source>
        <strain evidence="5">NZE10 / CBS 128990</strain>
    </source>
</reference>
<proteinExistence type="predicted"/>
<dbReference type="AlphaFoldDB" id="N1PRL4"/>
<accession>N1PRL4</accession>
<evidence type="ECO:0000313" key="5">
    <source>
        <dbReference type="Proteomes" id="UP000016933"/>
    </source>
</evidence>
<dbReference type="Gene3D" id="1.10.287.1490">
    <property type="match status" value="1"/>
</dbReference>
<feature type="region of interest" description="Disordered" evidence="2">
    <location>
        <begin position="206"/>
        <end position="225"/>
    </location>
</feature>
<feature type="coiled-coil region" evidence="1">
    <location>
        <begin position="7"/>
        <end position="136"/>
    </location>
</feature>
<evidence type="ECO:0000256" key="2">
    <source>
        <dbReference type="SAM" id="MobiDB-lite"/>
    </source>
</evidence>
<keyword evidence="1" id="KW-0175">Coiled coil</keyword>
<evidence type="ECO:0000313" key="4">
    <source>
        <dbReference type="EMBL" id="EME45573.1"/>
    </source>
</evidence>
<keyword evidence="3" id="KW-0472">Membrane</keyword>
<dbReference type="HOGENOM" id="CLU_416199_0_0_1"/>
<organism evidence="4 5">
    <name type="scientific">Dothistroma septosporum (strain NZE10 / CBS 128990)</name>
    <name type="common">Red band needle blight fungus</name>
    <name type="synonym">Mycosphaerella pini</name>
    <dbReference type="NCBI Taxonomy" id="675120"/>
    <lineage>
        <taxon>Eukaryota</taxon>
        <taxon>Fungi</taxon>
        <taxon>Dikarya</taxon>
        <taxon>Ascomycota</taxon>
        <taxon>Pezizomycotina</taxon>
        <taxon>Dothideomycetes</taxon>
        <taxon>Dothideomycetidae</taxon>
        <taxon>Mycosphaerellales</taxon>
        <taxon>Mycosphaerellaceae</taxon>
        <taxon>Dothistroma</taxon>
    </lineage>
</organism>
<feature type="compositionally biased region" description="Basic and acidic residues" evidence="2">
    <location>
        <begin position="410"/>
        <end position="430"/>
    </location>
</feature>